<evidence type="ECO:0000256" key="2">
    <source>
        <dbReference type="SAM" id="MobiDB-lite"/>
    </source>
</evidence>
<accession>A0A2B7X1B9</accession>
<evidence type="ECO:0000256" key="1">
    <source>
        <dbReference type="ARBA" id="ARBA00022801"/>
    </source>
</evidence>
<evidence type="ECO:0000313" key="5">
    <source>
        <dbReference type="Proteomes" id="UP000223968"/>
    </source>
</evidence>
<keyword evidence="5" id="KW-1185">Reference proteome</keyword>
<feature type="region of interest" description="Disordered" evidence="2">
    <location>
        <begin position="16"/>
        <end position="42"/>
    </location>
</feature>
<comment type="caution">
    <text evidence="4">The sequence shown here is derived from an EMBL/GenBank/DDBJ whole genome shotgun (WGS) entry which is preliminary data.</text>
</comment>
<dbReference type="EMBL" id="PDNB01000157">
    <property type="protein sequence ID" value="PGH02591.1"/>
    <property type="molecule type" value="Genomic_DNA"/>
</dbReference>
<dbReference type="AlphaFoldDB" id="A0A2B7X1B9"/>
<dbReference type="Gene3D" id="3.40.50.1820">
    <property type="entry name" value="alpha/beta hydrolase"/>
    <property type="match status" value="1"/>
</dbReference>
<sequence>MSQIDQREMPELNAEWLEFDSREQPKQVTASEVGLEAKRREHSRQTLQRNTAYLSQFDTRLADLVEVRGSTVRARDGEDIRIRIYDSNRPKNRPIVVFFHGGGLTGWDLDTEDLSCRRMAIDGATVVVSVAYRLAPENPYPIPINDAWDSFLHIAENPTTFIPRYAGSADIVIAGTSSGAQLASIVSQLAVKHLQEQETQTWKVCGVILRTPVTVYAAEERYIPPQFRSLHQSWVPELEYPGRLTREDMKDNHDLYGVPSDEKRSPLAYPLWGNLTGLPPTFVQICGLDILRDDAICYVRGLTDAGVDVQSKKYEGLPHVFWVYAPQLEVSRIIEQDCVDGLNWIISKWQSEVST</sequence>
<dbReference type="PANTHER" id="PTHR48081">
    <property type="entry name" value="AB HYDROLASE SUPERFAMILY PROTEIN C4A8.06C"/>
    <property type="match status" value="1"/>
</dbReference>
<dbReference type="PANTHER" id="PTHR48081:SF8">
    <property type="entry name" value="ALPHA_BETA HYDROLASE FOLD-3 DOMAIN-CONTAINING PROTEIN-RELATED"/>
    <property type="match status" value="1"/>
</dbReference>
<reference evidence="4 5" key="1">
    <citation type="submission" date="2017-10" db="EMBL/GenBank/DDBJ databases">
        <title>Comparative genomics in systemic dimorphic fungi from Ajellomycetaceae.</title>
        <authorList>
            <person name="Munoz J.F."/>
            <person name="Mcewen J.G."/>
            <person name="Clay O.K."/>
            <person name="Cuomo C.A."/>
        </authorList>
    </citation>
    <scope>NUCLEOTIDE SEQUENCE [LARGE SCALE GENOMIC DNA]</scope>
    <source>
        <strain evidence="4 5">UAMH5409</strain>
    </source>
</reference>
<evidence type="ECO:0000259" key="3">
    <source>
        <dbReference type="Pfam" id="PF07859"/>
    </source>
</evidence>
<evidence type="ECO:0000313" key="4">
    <source>
        <dbReference type="EMBL" id="PGH02591.1"/>
    </source>
</evidence>
<dbReference type="InterPro" id="IPR013094">
    <property type="entry name" value="AB_hydrolase_3"/>
</dbReference>
<dbReference type="SUPFAM" id="SSF53474">
    <property type="entry name" value="alpha/beta-Hydrolases"/>
    <property type="match status" value="1"/>
</dbReference>
<dbReference type="InterPro" id="IPR050300">
    <property type="entry name" value="GDXG_lipolytic_enzyme"/>
</dbReference>
<protein>
    <recommendedName>
        <fullName evidence="3">Alpha/beta hydrolase fold-3 domain-containing protein</fullName>
    </recommendedName>
</protein>
<dbReference type="GO" id="GO:0016787">
    <property type="term" value="F:hydrolase activity"/>
    <property type="evidence" value="ECO:0007669"/>
    <property type="project" value="UniProtKB-KW"/>
</dbReference>
<dbReference type="InterPro" id="IPR029058">
    <property type="entry name" value="AB_hydrolase_fold"/>
</dbReference>
<gene>
    <name evidence="4" type="ORF">AJ79_07595</name>
</gene>
<proteinExistence type="predicted"/>
<feature type="domain" description="Alpha/beta hydrolase fold-3" evidence="3">
    <location>
        <begin position="96"/>
        <end position="322"/>
    </location>
</feature>
<keyword evidence="1" id="KW-0378">Hydrolase</keyword>
<dbReference type="STRING" id="1447875.A0A2B7X1B9"/>
<dbReference type="OrthoDB" id="4182308at2759"/>
<dbReference type="Proteomes" id="UP000223968">
    <property type="component" value="Unassembled WGS sequence"/>
</dbReference>
<organism evidence="4 5">
    <name type="scientific">Helicocarpus griseus UAMH5409</name>
    <dbReference type="NCBI Taxonomy" id="1447875"/>
    <lineage>
        <taxon>Eukaryota</taxon>
        <taxon>Fungi</taxon>
        <taxon>Dikarya</taxon>
        <taxon>Ascomycota</taxon>
        <taxon>Pezizomycotina</taxon>
        <taxon>Eurotiomycetes</taxon>
        <taxon>Eurotiomycetidae</taxon>
        <taxon>Onygenales</taxon>
        <taxon>Ajellomycetaceae</taxon>
        <taxon>Helicocarpus</taxon>
    </lineage>
</organism>
<name>A0A2B7X1B9_9EURO</name>
<dbReference type="Pfam" id="PF07859">
    <property type="entry name" value="Abhydrolase_3"/>
    <property type="match status" value="1"/>
</dbReference>